<feature type="compositionally biased region" description="Low complexity" evidence="2">
    <location>
        <begin position="266"/>
        <end position="277"/>
    </location>
</feature>
<dbReference type="EMBL" id="AAGW02040879">
    <property type="status" value="NOT_ANNOTATED_CDS"/>
    <property type="molecule type" value="Genomic_DNA"/>
</dbReference>
<dbReference type="HOGENOM" id="CLU_020200_1_0_1"/>
<feature type="region of interest" description="Disordered" evidence="2">
    <location>
        <begin position="625"/>
        <end position="758"/>
    </location>
</feature>
<evidence type="ECO:0000259" key="3">
    <source>
        <dbReference type="Pfam" id="PF12090"/>
    </source>
</evidence>
<feature type="compositionally biased region" description="Low complexity" evidence="2">
    <location>
        <begin position="697"/>
        <end position="739"/>
    </location>
</feature>
<sequence>MQHALEHALDSAEAVIQRAQRRPPKRRRSASGDRCLHQKLYDLYVKECEREPEFAELRSSVHLLDKLVQKESLSRLVVSLYPGSEGYSLMLKDAETCSPESIRLPYDQREFLEYLDAEELPPVLVDSLERARADVFHRGCVVAEIRDYRQCGEPGPPGFRSKHILLRPTMQTLLCDVQSMTSGREEWTQEDKLALESQLILATAEPLCLDPSVAVACAANRLLYNRQKMNTNPMRRYFRRYSVSSLAQQQQLAPRPRAPEPSTSPGSGARKAGAAAAHSPDLLPPQAEGELDAWKQAPGDLAVPSDVDVQKCARGEGSSSTAASPRTIWPAPEEDDWGLAGEAGHGSWDTKLSGMQSLKDPTGCVLPSSAESRVPRVSGMGVRWMPGGGRSAAGPGPQESLLCRPAARCPSGSAAVSSACSGKPLEEGVAGCAGRGPTRGQGEKRGAGRACPPASQLGRARLRLAAGVLPEGQAACSCQLPCSFPTPAPPPALPLAPLSAVPCRPVSTLLPAGPTPAKSSQRPPATQVLARSRGRNVMNVGAVAPGVPAVVSDSVPAPGRVSAAPAGTAISGLTPSTGQLPSALPEATEPRPQAQVSLQLVLNSPVTVLQLQLPRGSFILNLQQQPQRPQGPQPQPPPAAQPPQPVPQGSGPGAGQQEWALEAQQGLLIRIGQARGDVPPQTTVAGQRGPAQGGAGQSLPQQQSRLPSTLQPPGLQLRQQRRPAAPAAARAAQPCPQLRSTNQRKGKARRNSTAPPPS</sequence>
<proteinExistence type="inferred from homology"/>
<dbReference type="GO" id="GO:0006357">
    <property type="term" value="P:regulation of transcription by RNA polymerase II"/>
    <property type="evidence" value="ECO:0007669"/>
    <property type="project" value="TreeGrafter"/>
</dbReference>
<dbReference type="PANTHER" id="PTHR13526">
    <property type="entry name" value="TRANSCRIPTION FACTOR SPT20 HOMOLOG"/>
    <property type="match status" value="1"/>
</dbReference>
<reference evidence="4" key="3">
    <citation type="submission" date="2025-09" db="UniProtKB">
        <authorList>
            <consortium name="Ensembl"/>
        </authorList>
    </citation>
    <scope>IDENTIFICATION</scope>
    <source>
        <strain evidence="4">Thorbecke</strain>
    </source>
</reference>
<dbReference type="GeneTree" id="ENSGT00390000013549"/>
<dbReference type="EMBL" id="AAGW02040878">
    <property type="status" value="NOT_ANNOTATED_CDS"/>
    <property type="molecule type" value="Genomic_DNA"/>
</dbReference>
<keyword evidence="5" id="KW-1185">Reference proteome</keyword>
<dbReference type="InterPro" id="IPR021950">
    <property type="entry name" value="Spt20"/>
</dbReference>
<organism evidence="4 5">
    <name type="scientific">Oryctolagus cuniculus</name>
    <name type="common">Rabbit</name>
    <dbReference type="NCBI Taxonomy" id="9986"/>
    <lineage>
        <taxon>Eukaryota</taxon>
        <taxon>Metazoa</taxon>
        <taxon>Chordata</taxon>
        <taxon>Craniata</taxon>
        <taxon>Vertebrata</taxon>
        <taxon>Euteleostomi</taxon>
        <taxon>Mammalia</taxon>
        <taxon>Eutheria</taxon>
        <taxon>Euarchontoglires</taxon>
        <taxon>Glires</taxon>
        <taxon>Lagomorpha</taxon>
        <taxon>Leporidae</taxon>
        <taxon>Oryctolagus</taxon>
    </lineage>
</organism>
<dbReference type="PaxDb" id="9986-ENSOCUP00000017032"/>
<evidence type="ECO:0000256" key="1">
    <source>
        <dbReference type="ARBA" id="ARBA00009112"/>
    </source>
</evidence>
<evidence type="ECO:0000313" key="5">
    <source>
        <dbReference type="Proteomes" id="UP000001811"/>
    </source>
</evidence>
<dbReference type="InterPro" id="IPR046468">
    <property type="entry name" value="Spt20-like_SEP"/>
</dbReference>
<feature type="region of interest" description="Disordered" evidence="2">
    <location>
        <begin position="560"/>
        <end position="591"/>
    </location>
</feature>
<reference evidence="4 5" key="1">
    <citation type="journal article" date="2011" name="Nature">
        <title>A high-resolution map of human evolutionary constraint using 29 mammals.</title>
        <authorList>
            <person name="Lindblad-Toh K."/>
            <person name="Garber M."/>
            <person name="Zuk O."/>
            <person name="Lin M.F."/>
            <person name="Parker B.J."/>
            <person name="Washietl S."/>
            <person name="Kheradpour P."/>
            <person name="Ernst J."/>
            <person name="Jordan G."/>
            <person name="Mauceli E."/>
            <person name="Ward L.D."/>
            <person name="Lowe C.B."/>
            <person name="Holloway A.K."/>
            <person name="Clamp M."/>
            <person name="Gnerre S."/>
            <person name="Alfoldi J."/>
            <person name="Beal K."/>
            <person name="Chang J."/>
            <person name="Clawson H."/>
            <person name="Cuff J."/>
            <person name="Di Palma F."/>
            <person name="Fitzgerald S."/>
            <person name="Flicek P."/>
            <person name="Guttman M."/>
            <person name="Hubisz M.J."/>
            <person name="Jaffe D.B."/>
            <person name="Jungreis I."/>
            <person name="Kent W.J."/>
            <person name="Kostka D."/>
            <person name="Lara M."/>
            <person name="Martins A.L."/>
            <person name="Massingham T."/>
            <person name="Moltke I."/>
            <person name="Raney B.J."/>
            <person name="Rasmussen M.D."/>
            <person name="Robinson J."/>
            <person name="Stark A."/>
            <person name="Vilella A.J."/>
            <person name="Wen J."/>
            <person name="Xie X."/>
            <person name="Zody M.C."/>
            <person name="Baldwin J."/>
            <person name="Bloom T."/>
            <person name="Chin C.W."/>
            <person name="Heiman D."/>
            <person name="Nicol R."/>
            <person name="Nusbaum C."/>
            <person name="Young S."/>
            <person name="Wilkinson J."/>
            <person name="Worley K.C."/>
            <person name="Kovar C.L."/>
            <person name="Muzny D.M."/>
            <person name="Gibbs R.A."/>
            <person name="Cree A."/>
            <person name="Dihn H.H."/>
            <person name="Fowler G."/>
            <person name="Jhangiani S."/>
            <person name="Joshi V."/>
            <person name="Lee S."/>
            <person name="Lewis L.R."/>
            <person name="Nazareth L.V."/>
            <person name="Okwuonu G."/>
            <person name="Santibanez J."/>
            <person name="Warren W.C."/>
            <person name="Mardis E.R."/>
            <person name="Weinstock G.M."/>
            <person name="Wilson R.K."/>
            <person name="Delehaunty K."/>
            <person name="Dooling D."/>
            <person name="Fronik C."/>
            <person name="Fulton L."/>
            <person name="Fulton B."/>
            <person name="Graves T."/>
            <person name="Minx P."/>
            <person name="Sodergren E."/>
            <person name="Birney E."/>
            <person name="Margulies E.H."/>
            <person name="Herrero J."/>
            <person name="Green E.D."/>
            <person name="Haussler D."/>
            <person name="Siepel A."/>
            <person name="Goldman N."/>
            <person name="Pollard K.S."/>
            <person name="Pedersen J.S."/>
            <person name="Lander E.S."/>
            <person name="Kellis M."/>
        </authorList>
    </citation>
    <scope>NUCLEOTIDE SEQUENCE [LARGE SCALE GENOMIC DNA]</scope>
    <source>
        <strain evidence="4 5">Thorbecke inbred</strain>
    </source>
</reference>
<feature type="region of interest" description="Disordered" evidence="2">
    <location>
        <begin position="312"/>
        <end position="331"/>
    </location>
</feature>
<dbReference type="STRING" id="9986.ENSOCUP00000005046"/>
<protein>
    <recommendedName>
        <fullName evidence="3">Spt20-like SEP domain-containing protein</fullName>
    </recommendedName>
</protein>
<reference evidence="4" key="2">
    <citation type="submission" date="2025-08" db="UniProtKB">
        <authorList>
            <consortium name="Ensembl"/>
        </authorList>
    </citation>
    <scope>IDENTIFICATION</scope>
    <source>
        <strain evidence="4">Thorbecke</strain>
    </source>
</reference>
<dbReference type="eggNOG" id="ENOG502QS30">
    <property type="taxonomic scope" value="Eukaryota"/>
</dbReference>
<feature type="compositionally biased region" description="Pro residues" evidence="2">
    <location>
        <begin position="629"/>
        <end position="646"/>
    </location>
</feature>
<dbReference type="GO" id="GO:0000124">
    <property type="term" value="C:SAGA complex"/>
    <property type="evidence" value="ECO:0007669"/>
    <property type="project" value="InterPro"/>
</dbReference>
<feature type="compositionally biased region" description="Polar residues" evidence="2">
    <location>
        <begin position="571"/>
        <end position="580"/>
    </location>
</feature>
<dbReference type="AlphaFoldDB" id="G1SPR1"/>
<dbReference type="Bgee" id="ENSOCUG00000021737">
    <property type="expression patterns" value="Expressed in testis"/>
</dbReference>
<dbReference type="GO" id="GO:0003712">
    <property type="term" value="F:transcription coregulator activity"/>
    <property type="evidence" value="ECO:0007669"/>
    <property type="project" value="InterPro"/>
</dbReference>
<dbReference type="InParanoid" id="G1SPR1"/>
<evidence type="ECO:0000313" key="4">
    <source>
        <dbReference type="Ensembl" id="ENSOCUP00000005046.3"/>
    </source>
</evidence>
<accession>G1SPR1</accession>
<dbReference type="Proteomes" id="UP000001811">
    <property type="component" value="Chromosome X"/>
</dbReference>
<feature type="domain" description="Spt20-like SEP" evidence="3">
    <location>
        <begin position="75"/>
        <end position="216"/>
    </location>
</feature>
<dbReference type="Ensembl" id="ENSOCUT00000005822.3">
    <property type="protein sequence ID" value="ENSOCUP00000005046.3"/>
    <property type="gene ID" value="ENSOCUG00000021737.2"/>
</dbReference>
<name>G1SPR1_RABIT</name>
<dbReference type="Pfam" id="PF12090">
    <property type="entry name" value="Spt20_SEP"/>
    <property type="match status" value="1"/>
</dbReference>
<feature type="region of interest" description="Disordered" evidence="2">
    <location>
        <begin position="248"/>
        <end position="286"/>
    </location>
</feature>
<evidence type="ECO:0000256" key="2">
    <source>
        <dbReference type="SAM" id="MobiDB-lite"/>
    </source>
</evidence>
<comment type="similarity">
    <text evidence="1">Belongs to the SPT20 family.</text>
</comment>
<dbReference type="PANTHER" id="PTHR13526:SF16">
    <property type="entry name" value="SPT20-LIKE SEP DOMAIN-CONTAINING PROTEIN"/>
    <property type="match status" value="1"/>
</dbReference>